<protein>
    <recommendedName>
        <fullName evidence="1">DUF6824 domain-containing protein</fullName>
    </recommendedName>
</protein>
<feature type="domain" description="DUF6824" evidence="1">
    <location>
        <begin position="432"/>
        <end position="512"/>
    </location>
</feature>
<reference evidence="2" key="1">
    <citation type="submission" date="2023-08" db="EMBL/GenBank/DDBJ databases">
        <authorList>
            <person name="Audoor S."/>
            <person name="Bilcke G."/>
        </authorList>
    </citation>
    <scope>NUCLEOTIDE SEQUENCE</scope>
</reference>
<keyword evidence="3" id="KW-1185">Reference proteome</keyword>
<accession>A0AAD2FZ66</accession>
<dbReference type="Pfam" id="PF20710">
    <property type="entry name" value="DUF6824"/>
    <property type="match status" value="1"/>
</dbReference>
<sequence>MASSPSYPNIGMRNTGGFQSCFGCDKHGSPPRIPQYDTRPEMKSTEDFLASEMNKLSAQERSKALDELHCVGEELKETPEMVRGSLEEFDRVLRERDEAIYNLAESQNRSYVEDPEFRLRFLRVNDHNANQSVNQMIGFLSCKETYFGREKVARDITLNDLDKEDVEVMLSGLYHIQDDTDRNGRLVVHLMKHTLERMNTNSVIRVVYFIYFNILSSMPSVQAKGFVFCYYDFSTPDRQVPLPSLDRVLKTMDFVKNIPVRRSAMHFCLKAFPGRLAATNLILESIFRNLQRSASTRARLHYGSDIELQYSLRSYGLKLETFPVDTAGNLRRDILNVWVDKYVGQYNRSKFASASQSTLSLSERDDSKEMMATGNDHAVDNWAILLSDVGSSLSAQQTEAQIVESSTTTHNAARSNSASATNGLIIEPSPNDVLLGRGRGSQRHPGNVRFREFLKVYQDDYNNAQRYKRVNTPTELTRILLQDGMRFLKKADGGWVESDFAEVEKKVKQVFRTRKKMMKKSDGTGNDFESMW</sequence>
<comment type="caution">
    <text evidence="2">The sequence shown here is derived from an EMBL/GenBank/DDBJ whole genome shotgun (WGS) entry which is preliminary data.</text>
</comment>
<evidence type="ECO:0000259" key="1">
    <source>
        <dbReference type="Pfam" id="PF20710"/>
    </source>
</evidence>
<organism evidence="2 3">
    <name type="scientific">Cylindrotheca closterium</name>
    <dbReference type="NCBI Taxonomy" id="2856"/>
    <lineage>
        <taxon>Eukaryota</taxon>
        <taxon>Sar</taxon>
        <taxon>Stramenopiles</taxon>
        <taxon>Ochrophyta</taxon>
        <taxon>Bacillariophyta</taxon>
        <taxon>Bacillariophyceae</taxon>
        <taxon>Bacillariophycidae</taxon>
        <taxon>Bacillariales</taxon>
        <taxon>Bacillariaceae</taxon>
        <taxon>Cylindrotheca</taxon>
    </lineage>
</organism>
<dbReference type="InterPro" id="IPR036273">
    <property type="entry name" value="CRAL/TRIO_N_dom_sf"/>
</dbReference>
<proteinExistence type="predicted"/>
<evidence type="ECO:0000313" key="2">
    <source>
        <dbReference type="EMBL" id="CAJ1958122.1"/>
    </source>
</evidence>
<evidence type="ECO:0000313" key="3">
    <source>
        <dbReference type="Proteomes" id="UP001295423"/>
    </source>
</evidence>
<gene>
    <name evidence="2" type="ORF">CYCCA115_LOCUS17035</name>
</gene>
<name>A0AAD2FZ66_9STRA</name>
<dbReference type="SUPFAM" id="SSF46938">
    <property type="entry name" value="CRAL/TRIO N-terminal domain"/>
    <property type="match status" value="1"/>
</dbReference>
<dbReference type="InterPro" id="IPR049227">
    <property type="entry name" value="DUF6824"/>
</dbReference>
<dbReference type="EMBL" id="CAKOGP040001969">
    <property type="protein sequence ID" value="CAJ1958122.1"/>
    <property type="molecule type" value="Genomic_DNA"/>
</dbReference>
<dbReference type="AlphaFoldDB" id="A0AAD2FZ66"/>
<dbReference type="Proteomes" id="UP001295423">
    <property type="component" value="Unassembled WGS sequence"/>
</dbReference>